<dbReference type="PROSITE" id="PS50943">
    <property type="entry name" value="HTH_CROC1"/>
    <property type="match status" value="1"/>
</dbReference>
<dbReference type="Gene3D" id="1.10.260.40">
    <property type="entry name" value="lambda repressor-like DNA-binding domains"/>
    <property type="match status" value="1"/>
</dbReference>
<gene>
    <name evidence="2" type="ORF">CLG94_04085</name>
</gene>
<organism evidence="2 3">
    <name type="scientific">Candidatus Methylomirabilis limnetica</name>
    <dbReference type="NCBI Taxonomy" id="2033718"/>
    <lineage>
        <taxon>Bacteria</taxon>
        <taxon>Candidatus Methylomirabilota</taxon>
        <taxon>Candidatus Methylomirabilia</taxon>
        <taxon>Candidatus Methylomirabilales</taxon>
        <taxon>Candidatus Methylomirabilaceae</taxon>
        <taxon>Candidatus Methylomirabilis</taxon>
    </lineage>
</organism>
<keyword evidence="3" id="KW-1185">Reference proteome</keyword>
<dbReference type="AlphaFoldDB" id="A0A2T4TZJ9"/>
<dbReference type="EMBL" id="NVQC01000015">
    <property type="protein sequence ID" value="PTL36535.1"/>
    <property type="molecule type" value="Genomic_DNA"/>
</dbReference>
<dbReference type="InterPro" id="IPR001387">
    <property type="entry name" value="Cro/C1-type_HTH"/>
</dbReference>
<dbReference type="GO" id="GO:0003677">
    <property type="term" value="F:DNA binding"/>
    <property type="evidence" value="ECO:0007669"/>
    <property type="project" value="InterPro"/>
</dbReference>
<sequence length="105" mass="11317">MTVGTLMIDNVEFVVVPKAEWLRLLGKAAPEALSPARQSVRESIGRDLRKAREAAGLTQAELAKKLRKSQAMVSGAENGTVKTGWPYAKAVLKACGLPEDWKAPS</sequence>
<dbReference type="RefSeq" id="WP_193450629.1">
    <property type="nucleotide sequence ID" value="NZ_NVQC01000015.1"/>
</dbReference>
<evidence type="ECO:0000313" key="3">
    <source>
        <dbReference type="Proteomes" id="UP000241436"/>
    </source>
</evidence>
<reference evidence="2 3" key="1">
    <citation type="submission" date="2017-09" db="EMBL/GenBank/DDBJ databases">
        <title>Bloom of a denitrifying methanotroph, Candidatus Methylomirabilis limnetica, in a deep stratified lake.</title>
        <authorList>
            <person name="Graf J.S."/>
            <person name="Marchant H.K."/>
            <person name="Tienken D."/>
            <person name="Hach P.F."/>
            <person name="Brand A."/>
            <person name="Schubert C.J."/>
            <person name="Kuypers M.M."/>
            <person name="Milucka J."/>
        </authorList>
    </citation>
    <scope>NUCLEOTIDE SEQUENCE [LARGE SCALE GENOMIC DNA]</scope>
    <source>
        <strain evidence="2 3">Zug</strain>
    </source>
</reference>
<evidence type="ECO:0000313" key="2">
    <source>
        <dbReference type="EMBL" id="PTL36535.1"/>
    </source>
</evidence>
<dbReference type="SMART" id="SM00530">
    <property type="entry name" value="HTH_XRE"/>
    <property type="match status" value="1"/>
</dbReference>
<reference evidence="3" key="2">
    <citation type="journal article" date="2018" name="Environ. Microbiol.">
        <title>Bloom of a denitrifying methanotroph, 'Candidatus Methylomirabilis limnetica', in a deep stratified lake.</title>
        <authorList>
            <person name="Graf J.S."/>
            <person name="Mayr M.J."/>
            <person name="Marchant H.K."/>
            <person name="Tienken D."/>
            <person name="Hach P.F."/>
            <person name="Brand A."/>
            <person name="Schubert C.J."/>
            <person name="Kuypers M.M."/>
            <person name="Milucka J."/>
        </authorList>
    </citation>
    <scope>NUCLEOTIDE SEQUENCE [LARGE SCALE GENOMIC DNA]</scope>
    <source>
        <strain evidence="3">Zug</strain>
    </source>
</reference>
<accession>A0A2T4TZJ9</accession>
<dbReference type="Pfam" id="PF13560">
    <property type="entry name" value="HTH_31"/>
    <property type="match status" value="1"/>
</dbReference>
<dbReference type="InterPro" id="IPR010982">
    <property type="entry name" value="Lambda_DNA-bd_dom_sf"/>
</dbReference>
<proteinExistence type="predicted"/>
<dbReference type="CDD" id="cd00093">
    <property type="entry name" value="HTH_XRE"/>
    <property type="match status" value="1"/>
</dbReference>
<protein>
    <recommendedName>
        <fullName evidence="1">HTH cro/C1-type domain-containing protein</fullName>
    </recommendedName>
</protein>
<name>A0A2T4TZJ9_9BACT</name>
<feature type="domain" description="HTH cro/C1-type" evidence="1">
    <location>
        <begin position="48"/>
        <end position="102"/>
    </location>
</feature>
<dbReference type="SUPFAM" id="SSF47413">
    <property type="entry name" value="lambda repressor-like DNA-binding domains"/>
    <property type="match status" value="1"/>
</dbReference>
<dbReference type="Proteomes" id="UP000241436">
    <property type="component" value="Unassembled WGS sequence"/>
</dbReference>
<evidence type="ECO:0000259" key="1">
    <source>
        <dbReference type="PROSITE" id="PS50943"/>
    </source>
</evidence>
<comment type="caution">
    <text evidence="2">The sequence shown here is derived from an EMBL/GenBank/DDBJ whole genome shotgun (WGS) entry which is preliminary data.</text>
</comment>